<evidence type="ECO:0000259" key="15">
    <source>
        <dbReference type="PROSITE" id="PS50109"/>
    </source>
</evidence>
<dbReference type="Gene3D" id="1.10.287.130">
    <property type="match status" value="1"/>
</dbReference>
<proteinExistence type="predicted"/>
<evidence type="ECO:0000259" key="16">
    <source>
        <dbReference type="PROSITE" id="PS50885"/>
    </source>
</evidence>
<dbReference type="InterPro" id="IPR003594">
    <property type="entry name" value="HATPase_dom"/>
</dbReference>
<dbReference type="CDD" id="cd00082">
    <property type="entry name" value="HisKA"/>
    <property type="match status" value="1"/>
</dbReference>
<dbReference type="Pfam" id="PF00512">
    <property type="entry name" value="HisKA"/>
    <property type="match status" value="1"/>
</dbReference>
<accession>A0A3E1QDJ4</accession>
<dbReference type="Proteomes" id="UP000261082">
    <property type="component" value="Unassembled WGS sequence"/>
</dbReference>
<evidence type="ECO:0000256" key="2">
    <source>
        <dbReference type="ARBA" id="ARBA00004651"/>
    </source>
</evidence>
<keyword evidence="9" id="KW-0418">Kinase</keyword>
<reference evidence="17 18" key="1">
    <citation type="journal article" date="2007" name="Int. J. Syst. Evol. Microbiol.">
        <title>Marixanthomonas ophiurae gen. nov., sp. nov., a marine bacterium of the family Flavobacteriaceae isolated from a deep-sea brittle star.</title>
        <authorList>
            <person name="Romanenko L.A."/>
            <person name="Uchino M."/>
            <person name="Frolova G.M."/>
            <person name="Mikhailov V.V."/>
        </authorList>
    </citation>
    <scope>NUCLEOTIDE SEQUENCE [LARGE SCALE GENOMIC DNA]</scope>
    <source>
        <strain evidence="17 18">KMM 3046</strain>
    </source>
</reference>
<dbReference type="PROSITE" id="PS50885">
    <property type="entry name" value="HAMP"/>
    <property type="match status" value="1"/>
</dbReference>
<dbReference type="AlphaFoldDB" id="A0A3E1QDJ4"/>
<dbReference type="CDD" id="cd06225">
    <property type="entry name" value="HAMP"/>
    <property type="match status" value="1"/>
</dbReference>
<keyword evidence="7 14" id="KW-0812">Transmembrane</keyword>
<dbReference type="EC" id="2.7.13.3" evidence="3"/>
<dbReference type="PANTHER" id="PTHR45528:SF1">
    <property type="entry name" value="SENSOR HISTIDINE KINASE CPXA"/>
    <property type="match status" value="1"/>
</dbReference>
<dbReference type="InterPro" id="IPR050398">
    <property type="entry name" value="HssS/ArlS-like"/>
</dbReference>
<evidence type="ECO:0000313" key="18">
    <source>
        <dbReference type="Proteomes" id="UP000261082"/>
    </source>
</evidence>
<feature type="transmembrane region" description="Helical" evidence="14">
    <location>
        <begin position="156"/>
        <end position="176"/>
    </location>
</feature>
<dbReference type="InterPro" id="IPR005467">
    <property type="entry name" value="His_kinase_dom"/>
</dbReference>
<organism evidence="17 18">
    <name type="scientific">Marixanthomonas ophiurae</name>
    <dbReference type="NCBI Taxonomy" id="387659"/>
    <lineage>
        <taxon>Bacteria</taxon>
        <taxon>Pseudomonadati</taxon>
        <taxon>Bacteroidota</taxon>
        <taxon>Flavobacteriia</taxon>
        <taxon>Flavobacteriales</taxon>
        <taxon>Flavobacteriaceae</taxon>
        <taxon>Marixanthomonas</taxon>
    </lineage>
</organism>
<dbReference type="OrthoDB" id="9781208at2"/>
<name>A0A3E1QDJ4_9FLAO</name>
<feature type="transmembrane region" description="Helical" evidence="14">
    <location>
        <begin position="7"/>
        <end position="29"/>
    </location>
</feature>
<dbReference type="InterPro" id="IPR003661">
    <property type="entry name" value="HisK_dim/P_dom"/>
</dbReference>
<dbReference type="PANTHER" id="PTHR45528">
    <property type="entry name" value="SENSOR HISTIDINE KINASE CPXA"/>
    <property type="match status" value="1"/>
</dbReference>
<evidence type="ECO:0000256" key="12">
    <source>
        <dbReference type="ARBA" id="ARBA00023012"/>
    </source>
</evidence>
<evidence type="ECO:0000256" key="3">
    <source>
        <dbReference type="ARBA" id="ARBA00012438"/>
    </source>
</evidence>
<sequence>MRLRTKITSVFIVLTSLFLSGVFILIYYFSKEYTENEFYLRLSQRATIAAQAYLDEDELNDDIYNDIRIRHLQTLPNEEEVIYPVDAEKKEPLTAFDKTLPESFFKKIFANEYTELKQGDYYYTGLLYHDNEGDFIVVLSATDLYGFGKLENLRNILIIAFFVSIVFIFVLGRYYAMQALSPISKITEEVNSIRAENLSLRLETATGKDELAELSRTFNNMLDRLQISFDLQSNFINNASHELRNPLTAILGQTEVALIKERSIEEYHAILKNIDLEASRLDFLVNGLLKLAKTDFDSKGFVIDTIRVDELILNIKQNLDVAIPNNKIKLDFEELPEKEDAITILGSESLLHVALSNIIENACKFSDNKVVTLKILSDSDYILITINDEGVGIPEDELKNIYVPFFRASNVRGIEGFGFGLPLAYRIIKMHSGEIRVLSQVDKGTIVKIKLLNKNTYNS</sequence>
<dbReference type="PRINTS" id="PR00344">
    <property type="entry name" value="BCTRLSENSOR"/>
</dbReference>
<dbReference type="SMART" id="SM00388">
    <property type="entry name" value="HisKA"/>
    <property type="match status" value="1"/>
</dbReference>
<dbReference type="FunFam" id="1.10.287.130:FF:000001">
    <property type="entry name" value="Two-component sensor histidine kinase"/>
    <property type="match status" value="1"/>
</dbReference>
<dbReference type="SMART" id="SM00387">
    <property type="entry name" value="HATPase_c"/>
    <property type="match status" value="1"/>
</dbReference>
<dbReference type="InterPro" id="IPR003660">
    <property type="entry name" value="HAMP_dom"/>
</dbReference>
<evidence type="ECO:0000256" key="14">
    <source>
        <dbReference type="SAM" id="Phobius"/>
    </source>
</evidence>
<gene>
    <name evidence="17" type="ORF">DZ858_09280</name>
</gene>
<dbReference type="GO" id="GO:0000155">
    <property type="term" value="F:phosphorelay sensor kinase activity"/>
    <property type="evidence" value="ECO:0007669"/>
    <property type="project" value="InterPro"/>
</dbReference>
<evidence type="ECO:0000256" key="11">
    <source>
        <dbReference type="ARBA" id="ARBA00022989"/>
    </source>
</evidence>
<dbReference type="Pfam" id="PF00672">
    <property type="entry name" value="HAMP"/>
    <property type="match status" value="1"/>
</dbReference>
<dbReference type="Gene3D" id="3.30.565.10">
    <property type="entry name" value="Histidine kinase-like ATPase, C-terminal domain"/>
    <property type="match status" value="1"/>
</dbReference>
<evidence type="ECO:0000256" key="10">
    <source>
        <dbReference type="ARBA" id="ARBA00022840"/>
    </source>
</evidence>
<comment type="subcellular location">
    <subcellularLocation>
        <location evidence="2">Cell membrane</location>
        <topology evidence="2">Multi-pass membrane protein</topology>
    </subcellularLocation>
</comment>
<keyword evidence="10" id="KW-0067">ATP-binding</keyword>
<dbReference type="Gene3D" id="6.10.340.10">
    <property type="match status" value="1"/>
</dbReference>
<comment type="caution">
    <text evidence="17">The sequence shown here is derived from an EMBL/GenBank/DDBJ whole genome shotgun (WGS) entry which is preliminary data.</text>
</comment>
<keyword evidence="13 14" id="KW-0472">Membrane</keyword>
<dbReference type="SUPFAM" id="SSF55874">
    <property type="entry name" value="ATPase domain of HSP90 chaperone/DNA topoisomerase II/histidine kinase"/>
    <property type="match status" value="1"/>
</dbReference>
<protein>
    <recommendedName>
        <fullName evidence="3">histidine kinase</fullName>
        <ecNumber evidence="3">2.7.13.3</ecNumber>
    </recommendedName>
</protein>
<feature type="domain" description="HAMP" evidence="16">
    <location>
        <begin position="177"/>
        <end position="230"/>
    </location>
</feature>
<keyword evidence="4" id="KW-1003">Cell membrane</keyword>
<dbReference type="PROSITE" id="PS50109">
    <property type="entry name" value="HIS_KIN"/>
    <property type="match status" value="1"/>
</dbReference>
<dbReference type="SUPFAM" id="SSF158472">
    <property type="entry name" value="HAMP domain-like"/>
    <property type="match status" value="1"/>
</dbReference>
<evidence type="ECO:0000256" key="5">
    <source>
        <dbReference type="ARBA" id="ARBA00022553"/>
    </source>
</evidence>
<dbReference type="GO" id="GO:0005524">
    <property type="term" value="F:ATP binding"/>
    <property type="evidence" value="ECO:0007669"/>
    <property type="project" value="UniProtKB-KW"/>
</dbReference>
<evidence type="ECO:0000256" key="1">
    <source>
        <dbReference type="ARBA" id="ARBA00000085"/>
    </source>
</evidence>
<keyword evidence="5" id="KW-0597">Phosphoprotein</keyword>
<comment type="catalytic activity">
    <reaction evidence="1">
        <text>ATP + protein L-histidine = ADP + protein N-phospho-L-histidine.</text>
        <dbReference type="EC" id="2.7.13.3"/>
    </reaction>
</comment>
<dbReference type="InterPro" id="IPR036890">
    <property type="entry name" value="HATPase_C_sf"/>
</dbReference>
<dbReference type="Pfam" id="PF02518">
    <property type="entry name" value="HATPase_c"/>
    <property type="match status" value="1"/>
</dbReference>
<dbReference type="RefSeq" id="WP_117159272.1">
    <property type="nucleotide sequence ID" value="NZ_QVID01000001.1"/>
</dbReference>
<dbReference type="InterPro" id="IPR036097">
    <property type="entry name" value="HisK_dim/P_sf"/>
</dbReference>
<keyword evidence="11 14" id="KW-1133">Transmembrane helix</keyword>
<dbReference type="SMART" id="SM00304">
    <property type="entry name" value="HAMP"/>
    <property type="match status" value="1"/>
</dbReference>
<keyword evidence="6" id="KW-0808">Transferase</keyword>
<dbReference type="EMBL" id="QVID01000001">
    <property type="protein sequence ID" value="RFN60213.1"/>
    <property type="molecule type" value="Genomic_DNA"/>
</dbReference>
<feature type="domain" description="Histidine kinase" evidence="15">
    <location>
        <begin position="238"/>
        <end position="455"/>
    </location>
</feature>
<keyword evidence="12" id="KW-0902">Two-component regulatory system</keyword>
<evidence type="ECO:0000256" key="13">
    <source>
        <dbReference type="ARBA" id="ARBA00023136"/>
    </source>
</evidence>
<evidence type="ECO:0000256" key="4">
    <source>
        <dbReference type="ARBA" id="ARBA00022475"/>
    </source>
</evidence>
<evidence type="ECO:0000313" key="17">
    <source>
        <dbReference type="EMBL" id="RFN60213.1"/>
    </source>
</evidence>
<keyword evidence="8" id="KW-0547">Nucleotide-binding</keyword>
<dbReference type="SUPFAM" id="SSF47384">
    <property type="entry name" value="Homodimeric domain of signal transducing histidine kinase"/>
    <property type="match status" value="1"/>
</dbReference>
<keyword evidence="18" id="KW-1185">Reference proteome</keyword>
<evidence type="ECO:0000256" key="8">
    <source>
        <dbReference type="ARBA" id="ARBA00022741"/>
    </source>
</evidence>
<evidence type="ECO:0000256" key="9">
    <source>
        <dbReference type="ARBA" id="ARBA00022777"/>
    </source>
</evidence>
<evidence type="ECO:0000256" key="6">
    <source>
        <dbReference type="ARBA" id="ARBA00022679"/>
    </source>
</evidence>
<dbReference type="GO" id="GO:0005886">
    <property type="term" value="C:plasma membrane"/>
    <property type="evidence" value="ECO:0007669"/>
    <property type="project" value="UniProtKB-SubCell"/>
</dbReference>
<evidence type="ECO:0000256" key="7">
    <source>
        <dbReference type="ARBA" id="ARBA00022692"/>
    </source>
</evidence>
<dbReference type="InterPro" id="IPR004358">
    <property type="entry name" value="Sig_transdc_His_kin-like_C"/>
</dbReference>